<sequence length="533" mass="58158">MKKLSFLCVAALLFASCASEDNANQSNKSQQDTTNVPTVTFVGYQPETTASAKTRTTATHERGKAAKVFWEPTDRIWVKNDQGTFRQSDPATFPTASNKAQANFKLRTSYWDGYYKKFNPEVRYVGTSNNVNSVRIANQQTQTNPNDFSHLGVAGDCGTATAQGGGGDHQFTLEHKASYLCFVPRCTNASIGANLKVTKITVTADKDIAGDYNFSDGTLIGKTPSNASKTITLNLGSASPFTLNTTTENLSVNGAYMVLAPGTYNLTIDYEVKDNSNTAISFTKTLSGFTCAEGKIRDVTANLTPKEIGSEIYNSYRAFDAIYPYTDSHVISTPYHGATNTGTHEATTPFFKTLPNINEALYYVKNGDPHWVSSGGGVYVNEGRLVTVGGLWLKKKSVILAELKASGSVPATFTETNMKEQYMGTDYRNSTTGGWTFTIHTGAPSNIGDYFFLPAFGECGWTSNKPESFGYQCLYWTSSRYNDNNYTPLGQVYLFGYAIMCGLTYASETPSPIFNGQIHWSNQGGGYCAVPFQ</sequence>
<dbReference type="AlphaFoldDB" id="A0A1T4NJ89"/>
<accession>A0A1T4NJ89</accession>
<gene>
    <name evidence="2" type="ORF">SAMN02745202_01096</name>
</gene>
<dbReference type="PROSITE" id="PS51257">
    <property type="entry name" value="PROKAR_LIPOPROTEIN"/>
    <property type="match status" value="1"/>
</dbReference>
<dbReference type="EMBL" id="FUXK01000010">
    <property type="protein sequence ID" value="SJZ79360.1"/>
    <property type="molecule type" value="Genomic_DNA"/>
</dbReference>
<evidence type="ECO:0000256" key="1">
    <source>
        <dbReference type="SAM" id="SignalP"/>
    </source>
</evidence>
<dbReference type="RefSeq" id="WP_144006219.1">
    <property type="nucleotide sequence ID" value="NZ_FUXK01000010.1"/>
</dbReference>
<organism evidence="2 3">
    <name type="scientific">Segatella oulorum</name>
    <dbReference type="NCBI Taxonomy" id="28136"/>
    <lineage>
        <taxon>Bacteria</taxon>
        <taxon>Pseudomonadati</taxon>
        <taxon>Bacteroidota</taxon>
        <taxon>Bacteroidia</taxon>
        <taxon>Bacteroidales</taxon>
        <taxon>Prevotellaceae</taxon>
        <taxon>Segatella</taxon>
    </lineage>
</organism>
<dbReference type="Proteomes" id="UP000190065">
    <property type="component" value="Unassembled WGS sequence"/>
</dbReference>
<evidence type="ECO:0008006" key="4">
    <source>
        <dbReference type="Google" id="ProtNLM"/>
    </source>
</evidence>
<name>A0A1T4NJ89_9BACT</name>
<feature type="signal peptide" evidence="1">
    <location>
        <begin position="1"/>
        <end position="23"/>
    </location>
</feature>
<protein>
    <recommendedName>
        <fullName evidence="4">Fimbrillin-like</fullName>
    </recommendedName>
</protein>
<proteinExistence type="predicted"/>
<evidence type="ECO:0000313" key="2">
    <source>
        <dbReference type="EMBL" id="SJZ79360.1"/>
    </source>
</evidence>
<feature type="chain" id="PRO_5013318460" description="Fimbrillin-like" evidence="1">
    <location>
        <begin position="24"/>
        <end position="533"/>
    </location>
</feature>
<reference evidence="2 3" key="1">
    <citation type="submission" date="2017-02" db="EMBL/GenBank/DDBJ databases">
        <authorList>
            <person name="Peterson S.W."/>
        </authorList>
    </citation>
    <scope>NUCLEOTIDE SEQUENCE [LARGE SCALE GENOMIC DNA]</scope>
    <source>
        <strain evidence="2 3">ATCC 43324</strain>
    </source>
</reference>
<evidence type="ECO:0000313" key="3">
    <source>
        <dbReference type="Proteomes" id="UP000190065"/>
    </source>
</evidence>
<keyword evidence="1" id="KW-0732">Signal</keyword>